<name>A0AC34QZH6_9BILA</name>
<evidence type="ECO:0000313" key="2">
    <source>
        <dbReference type="WBParaSite" id="JU765_v2.g20738.t1"/>
    </source>
</evidence>
<accession>A0AC34QZH6</accession>
<protein>
    <submittedName>
        <fullName evidence="2">Uncharacterized protein</fullName>
    </submittedName>
</protein>
<proteinExistence type="predicted"/>
<organism evidence="1 2">
    <name type="scientific">Panagrolaimus sp. JU765</name>
    <dbReference type="NCBI Taxonomy" id="591449"/>
    <lineage>
        <taxon>Eukaryota</taxon>
        <taxon>Metazoa</taxon>
        <taxon>Ecdysozoa</taxon>
        <taxon>Nematoda</taxon>
        <taxon>Chromadorea</taxon>
        <taxon>Rhabditida</taxon>
        <taxon>Tylenchina</taxon>
        <taxon>Panagrolaimomorpha</taxon>
        <taxon>Panagrolaimoidea</taxon>
        <taxon>Panagrolaimidae</taxon>
        <taxon>Panagrolaimus</taxon>
    </lineage>
</organism>
<reference evidence="2" key="1">
    <citation type="submission" date="2022-11" db="UniProtKB">
        <authorList>
            <consortium name="WormBaseParasite"/>
        </authorList>
    </citation>
    <scope>IDENTIFICATION</scope>
</reference>
<evidence type="ECO:0000313" key="1">
    <source>
        <dbReference type="Proteomes" id="UP000887576"/>
    </source>
</evidence>
<dbReference type="Proteomes" id="UP000887576">
    <property type="component" value="Unplaced"/>
</dbReference>
<sequence length="358" mass="41193">MTICVTIMGLCESADSKAALQHSKKIDRDLQKQPERMVQKLLLLGPGESGKSTCLKQMQILHNHGFSETEVEERKGIVYSNTVRSALDIIHAMPNLGIAFQNANLLEHATILEKHVEEGLEFTPFSMSVKIALIELWGDKGVQECFSQRNRYQLNDSAQYFLDNVERTSKKDYRPTDQDILHTRIATTGVVKLDFLLKGIDFHVYDVGGQRSERRKWIHFFDDVNAIIFVVGISEYDQTLREDNKTNRLIEALELFDTISMSKFFVKSSMILFLNKKDLFEQKIAKTSLLVTFPSYKGGLNYKDGIEFLKFQFTKLYKNRQKLYIHETCATDTNQIQHIFNSVIDTIIQENLKDTGML</sequence>
<dbReference type="WBParaSite" id="JU765_v2.g20738.t1">
    <property type="protein sequence ID" value="JU765_v2.g20738.t1"/>
    <property type="gene ID" value="JU765_v2.g20738"/>
</dbReference>